<dbReference type="Proteomes" id="UP000271162">
    <property type="component" value="Unassembled WGS sequence"/>
</dbReference>
<reference evidence="2 3" key="2">
    <citation type="submission" date="2018-11" db="EMBL/GenBank/DDBJ databases">
        <authorList>
            <consortium name="Pathogen Informatics"/>
        </authorList>
    </citation>
    <scope>NUCLEOTIDE SEQUENCE [LARGE SCALE GENOMIC DNA]</scope>
</reference>
<evidence type="ECO:0000313" key="3">
    <source>
        <dbReference type="Proteomes" id="UP000271162"/>
    </source>
</evidence>
<dbReference type="EMBL" id="UYSL01025779">
    <property type="protein sequence ID" value="VDL84742.1"/>
    <property type="molecule type" value="Genomic_DNA"/>
</dbReference>
<reference evidence="4" key="1">
    <citation type="submission" date="2017-02" db="UniProtKB">
        <authorList>
            <consortium name="WormBaseParasite"/>
        </authorList>
    </citation>
    <scope>IDENTIFICATION</scope>
</reference>
<accession>A0A0N4YUT1</accession>
<dbReference type="WBParaSite" id="NBR_0002100301-mRNA-1">
    <property type="protein sequence ID" value="NBR_0002100301-mRNA-1"/>
    <property type="gene ID" value="NBR_0002100301"/>
</dbReference>
<evidence type="ECO:0000313" key="2">
    <source>
        <dbReference type="EMBL" id="VDL84742.1"/>
    </source>
</evidence>
<dbReference type="AlphaFoldDB" id="A0A0N4YUT1"/>
<name>A0A0N4YUT1_NIPBR</name>
<organism evidence="4">
    <name type="scientific">Nippostrongylus brasiliensis</name>
    <name type="common">Rat hookworm</name>
    <dbReference type="NCBI Taxonomy" id="27835"/>
    <lineage>
        <taxon>Eukaryota</taxon>
        <taxon>Metazoa</taxon>
        <taxon>Ecdysozoa</taxon>
        <taxon>Nematoda</taxon>
        <taxon>Chromadorea</taxon>
        <taxon>Rhabditida</taxon>
        <taxon>Rhabditina</taxon>
        <taxon>Rhabditomorpha</taxon>
        <taxon>Strongyloidea</taxon>
        <taxon>Heligmosomidae</taxon>
        <taxon>Nippostrongylus</taxon>
    </lineage>
</organism>
<gene>
    <name evidence="2" type="ORF">NBR_LOCUS21004</name>
</gene>
<protein>
    <submittedName>
        <fullName evidence="2 4">Uncharacterized protein</fullName>
    </submittedName>
</protein>
<sequence>MRRYAWGGWHQRPLPVSSDDDDDGTTGFLHRRHRGTAIDRQLPSAAAKHTRYPSIHRARHCVDDTPSLENDGENGGRLLRRLDVFLLLSLGFLLEL</sequence>
<keyword evidence="3" id="KW-1185">Reference proteome</keyword>
<feature type="region of interest" description="Disordered" evidence="1">
    <location>
        <begin position="1"/>
        <end position="33"/>
    </location>
</feature>
<evidence type="ECO:0000256" key="1">
    <source>
        <dbReference type="SAM" id="MobiDB-lite"/>
    </source>
</evidence>
<proteinExistence type="predicted"/>
<evidence type="ECO:0000313" key="4">
    <source>
        <dbReference type="WBParaSite" id="NBR_0002100301-mRNA-1"/>
    </source>
</evidence>